<comment type="subcellular location">
    <subcellularLocation>
        <location evidence="1">Membrane</location>
        <topology evidence="1">Multi-pass membrane protein</topology>
    </subcellularLocation>
</comment>
<feature type="transmembrane region" description="Helical" evidence="6">
    <location>
        <begin position="273"/>
        <end position="295"/>
    </location>
</feature>
<accession>A0A2C9UNA5</accession>
<feature type="transmembrane region" description="Helical" evidence="6">
    <location>
        <begin position="49"/>
        <end position="73"/>
    </location>
</feature>
<evidence type="ECO:0000256" key="5">
    <source>
        <dbReference type="ARBA" id="ARBA00023136"/>
    </source>
</evidence>
<evidence type="ECO:0000256" key="2">
    <source>
        <dbReference type="ARBA" id="ARBA00006840"/>
    </source>
</evidence>
<dbReference type="Gramene" id="Manes.14G163800.1.v8.1">
    <property type="protein sequence ID" value="Manes.14G163800.1.v8.1.CDS"/>
    <property type="gene ID" value="Manes.14G163800.v8.1"/>
</dbReference>
<dbReference type="Pfam" id="PF00335">
    <property type="entry name" value="Tetraspanin"/>
    <property type="match status" value="1"/>
</dbReference>
<dbReference type="PANTHER" id="PTHR32191">
    <property type="entry name" value="TETRASPANIN-8-RELATED"/>
    <property type="match status" value="1"/>
</dbReference>
<dbReference type="InterPro" id="IPR044991">
    <property type="entry name" value="TET_plant"/>
</dbReference>
<evidence type="ECO:0000256" key="1">
    <source>
        <dbReference type="ARBA" id="ARBA00004141"/>
    </source>
</evidence>
<dbReference type="InterPro" id="IPR018499">
    <property type="entry name" value="Tetraspanin/Peripherin"/>
</dbReference>
<keyword evidence="5 6" id="KW-0472">Membrane</keyword>
<dbReference type="OrthoDB" id="761290at2759"/>
<dbReference type="OMA" id="DWSILCY"/>
<sequence>MAENTNPNPSPNPIPTEEVVAVTVQEETTKPKEVEERKMEDKPSKVRKYAGLLSIITFILSLVILASVIWLLYMRDYDCEKILRLPNLQIGLAIFMIFVFLISNLVVFLGSRFPVPGFFIVMVPLIVILTMGLALVGADKMESRRIMATPAWFREKVLDDGHWRDIKSCIYNRGLCEDLASRSMNLKAYDFSMEKLTSVESGCCNPPEVCGMEYVNATFWRKGEAIISEKTELLNAGDCETWNNSRTVLCYDCETCKEGFVGIMEKKWWNLGIFLIIMSLFLILAHLSLFITVMWERYN</sequence>
<gene>
    <name evidence="7" type="ORF">MANES_14G163800v8</name>
</gene>
<feature type="transmembrane region" description="Helical" evidence="6">
    <location>
        <begin position="115"/>
        <end position="138"/>
    </location>
</feature>
<evidence type="ECO:0000256" key="4">
    <source>
        <dbReference type="ARBA" id="ARBA00022989"/>
    </source>
</evidence>
<reference evidence="8" key="1">
    <citation type="journal article" date="2016" name="Nat. Biotechnol.">
        <title>Sequencing wild and cultivated cassava and related species reveals extensive interspecific hybridization and genetic diversity.</title>
        <authorList>
            <person name="Bredeson J.V."/>
            <person name="Lyons J.B."/>
            <person name="Prochnik S.E."/>
            <person name="Wu G.A."/>
            <person name="Ha C.M."/>
            <person name="Edsinger-Gonzales E."/>
            <person name="Grimwood J."/>
            <person name="Schmutz J."/>
            <person name="Rabbi I.Y."/>
            <person name="Egesi C."/>
            <person name="Nauluvula P."/>
            <person name="Lebot V."/>
            <person name="Ndunguru J."/>
            <person name="Mkamilo G."/>
            <person name="Bart R.S."/>
            <person name="Setter T.L."/>
            <person name="Gleadow R.M."/>
            <person name="Kulakow P."/>
            <person name="Ferguson M.E."/>
            <person name="Rounsley S."/>
            <person name="Rokhsar D.S."/>
        </authorList>
    </citation>
    <scope>NUCLEOTIDE SEQUENCE [LARGE SCALE GENOMIC DNA]</scope>
    <source>
        <strain evidence="8">cv. AM560-2</strain>
    </source>
</reference>
<keyword evidence="3 6" id="KW-0812">Transmembrane</keyword>
<protein>
    <submittedName>
        <fullName evidence="7">Uncharacterized protein</fullName>
    </submittedName>
</protein>
<dbReference type="EMBL" id="CM004400">
    <property type="protein sequence ID" value="OAY32068.1"/>
    <property type="molecule type" value="Genomic_DNA"/>
</dbReference>
<evidence type="ECO:0000256" key="3">
    <source>
        <dbReference type="ARBA" id="ARBA00022692"/>
    </source>
</evidence>
<organism evidence="7 8">
    <name type="scientific">Manihot esculenta</name>
    <name type="common">Cassava</name>
    <name type="synonym">Jatropha manihot</name>
    <dbReference type="NCBI Taxonomy" id="3983"/>
    <lineage>
        <taxon>Eukaryota</taxon>
        <taxon>Viridiplantae</taxon>
        <taxon>Streptophyta</taxon>
        <taxon>Embryophyta</taxon>
        <taxon>Tracheophyta</taxon>
        <taxon>Spermatophyta</taxon>
        <taxon>Magnoliopsida</taxon>
        <taxon>eudicotyledons</taxon>
        <taxon>Gunneridae</taxon>
        <taxon>Pentapetalae</taxon>
        <taxon>rosids</taxon>
        <taxon>fabids</taxon>
        <taxon>Malpighiales</taxon>
        <taxon>Euphorbiaceae</taxon>
        <taxon>Crotonoideae</taxon>
        <taxon>Manihoteae</taxon>
        <taxon>Manihot</taxon>
    </lineage>
</organism>
<dbReference type="GO" id="GO:0009734">
    <property type="term" value="P:auxin-activated signaling pathway"/>
    <property type="evidence" value="ECO:0007669"/>
    <property type="project" value="InterPro"/>
</dbReference>
<proteinExistence type="inferred from homology"/>
<evidence type="ECO:0000256" key="6">
    <source>
        <dbReference type="SAM" id="Phobius"/>
    </source>
</evidence>
<name>A0A2C9UNA5_MANES</name>
<dbReference type="Proteomes" id="UP000091857">
    <property type="component" value="Chromosome 14"/>
</dbReference>
<keyword evidence="4 6" id="KW-1133">Transmembrane helix</keyword>
<evidence type="ECO:0000313" key="8">
    <source>
        <dbReference type="Proteomes" id="UP000091857"/>
    </source>
</evidence>
<comment type="similarity">
    <text evidence="2">Belongs to the tetraspanin (TM4SF) family.</text>
</comment>
<evidence type="ECO:0000313" key="7">
    <source>
        <dbReference type="EMBL" id="OAY32068.1"/>
    </source>
</evidence>
<keyword evidence="8" id="KW-1185">Reference proteome</keyword>
<dbReference type="AlphaFoldDB" id="A0A2C9UNA5"/>
<dbReference type="GO" id="GO:0009506">
    <property type="term" value="C:plasmodesma"/>
    <property type="evidence" value="ECO:0000318"/>
    <property type="project" value="GO_Central"/>
</dbReference>
<comment type="caution">
    <text evidence="7">The sequence shown here is derived from an EMBL/GenBank/DDBJ whole genome shotgun (WGS) entry which is preliminary data.</text>
</comment>
<dbReference type="GO" id="GO:0005886">
    <property type="term" value="C:plasma membrane"/>
    <property type="evidence" value="ECO:0000318"/>
    <property type="project" value="GO_Central"/>
</dbReference>
<feature type="transmembrane region" description="Helical" evidence="6">
    <location>
        <begin position="85"/>
        <end position="109"/>
    </location>
</feature>